<sequence length="106" mass="12688">MQEWSDAMKIEMTAKEFAEYTEYLDRRKPRLSREWIDLRSEITNYCHSHKTMSRSFSTQQNFIYGAIRFVTGISQIDQLKGSQVDLARMVFHELVEKRENFSNEIN</sequence>
<dbReference type="STRING" id="1423814.HMPREF0549_1754"/>
<dbReference type="PATRIC" id="fig|1423814.6.peg.800"/>
<name>C2EWB8_9LACO</name>
<dbReference type="eggNOG" id="ENOG5030ARC">
    <property type="taxonomic scope" value="Bacteria"/>
</dbReference>
<protein>
    <submittedName>
        <fullName evidence="1">Uncharacterized protein</fullName>
    </submittedName>
</protein>
<dbReference type="HOGENOM" id="CLU_2219814_0_0_9"/>
<evidence type="ECO:0000313" key="1">
    <source>
        <dbReference type="EMBL" id="EEJ39804.1"/>
    </source>
</evidence>
<gene>
    <name evidence="1" type="ORF">HMPREF0549_1754</name>
</gene>
<dbReference type="AlphaFoldDB" id="C2EWB8"/>
<dbReference type="Proteomes" id="UP000004483">
    <property type="component" value="Unassembled WGS sequence"/>
</dbReference>
<dbReference type="EMBL" id="ACGV01000192">
    <property type="protein sequence ID" value="EEJ39804.1"/>
    <property type="molecule type" value="Genomic_DNA"/>
</dbReference>
<proteinExistence type="predicted"/>
<organism evidence="1 2">
    <name type="scientific">Limosilactobacillus vaginalis DSM 5837 = ATCC 49540</name>
    <dbReference type="NCBI Taxonomy" id="1423814"/>
    <lineage>
        <taxon>Bacteria</taxon>
        <taxon>Bacillati</taxon>
        <taxon>Bacillota</taxon>
        <taxon>Bacilli</taxon>
        <taxon>Lactobacillales</taxon>
        <taxon>Lactobacillaceae</taxon>
        <taxon>Limosilactobacillus</taxon>
    </lineage>
</organism>
<comment type="caution">
    <text evidence="1">The sequence shown here is derived from an EMBL/GenBank/DDBJ whole genome shotgun (WGS) entry which is preliminary data.</text>
</comment>
<accession>C2EWB8</accession>
<evidence type="ECO:0000313" key="2">
    <source>
        <dbReference type="Proteomes" id="UP000004483"/>
    </source>
</evidence>
<reference evidence="1 2" key="1">
    <citation type="submission" date="2009-01" db="EMBL/GenBank/DDBJ databases">
        <authorList>
            <person name="Qin X."/>
            <person name="Bachman B."/>
            <person name="Battles P."/>
            <person name="Bell A."/>
            <person name="Bess C."/>
            <person name="Bickham C."/>
            <person name="Chaboub L."/>
            <person name="Chen D."/>
            <person name="Coyle M."/>
            <person name="Deiros D.R."/>
            <person name="Dinh H."/>
            <person name="Forbes L."/>
            <person name="Fowler G."/>
            <person name="Francisco L."/>
            <person name="Fu Q."/>
            <person name="Gubbala S."/>
            <person name="Hale W."/>
            <person name="Han Y."/>
            <person name="Hemphill L."/>
            <person name="Highlander S.K."/>
            <person name="Hirani K."/>
            <person name="Hogues M."/>
            <person name="Jackson L."/>
            <person name="Jakkamsetti A."/>
            <person name="Javaid M."/>
            <person name="Jiang H."/>
            <person name="Korchina V."/>
            <person name="Kovar C."/>
            <person name="Lara F."/>
            <person name="Lee S."/>
            <person name="Mata R."/>
            <person name="Mathew T."/>
            <person name="Moen C."/>
            <person name="Morales K."/>
            <person name="Munidasa M."/>
            <person name="Nazareth L."/>
            <person name="Ngo R."/>
            <person name="Nguyen L."/>
            <person name="Okwuonu G."/>
            <person name="Ongeri F."/>
            <person name="Patil S."/>
            <person name="Petrosino J."/>
            <person name="Pham C."/>
            <person name="Pham P."/>
            <person name="Pu L.-L."/>
            <person name="Puazo M."/>
            <person name="Raj R."/>
            <person name="Reid J."/>
            <person name="Rouhana J."/>
            <person name="Saada N."/>
            <person name="Shang Y."/>
            <person name="Simmons D."/>
            <person name="Thornton R."/>
            <person name="Warren J."/>
            <person name="Weissenberger G."/>
            <person name="Zhang J."/>
            <person name="Zhang L."/>
            <person name="Zhou C."/>
            <person name="Zhu D."/>
            <person name="Muzny D."/>
            <person name="Worley K."/>
            <person name="Gibbs R."/>
        </authorList>
    </citation>
    <scope>NUCLEOTIDE SEQUENCE [LARGE SCALE GENOMIC DNA]</scope>
    <source>
        <strain evidence="1 2">ATCC 49540</strain>
    </source>
</reference>